<dbReference type="AlphaFoldDB" id="A0AB34KA03"/>
<gene>
    <name evidence="1" type="ORF">AB1Y20_001073</name>
</gene>
<dbReference type="EMBL" id="JBGBPQ010000001">
    <property type="protein sequence ID" value="KAL1530157.1"/>
    <property type="molecule type" value="Genomic_DNA"/>
</dbReference>
<evidence type="ECO:0008006" key="3">
    <source>
        <dbReference type="Google" id="ProtNLM"/>
    </source>
</evidence>
<keyword evidence="2" id="KW-1185">Reference proteome</keyword>
<protein>
    <recommendedName>
        <fullName evidence="3">E3 ubiquitin-protein ligase</fullName>
    </recommendedName>
</protein>
<accession>A0AB34KA03</accession>
<organism evidence="1 2">
    <name type="scientific">Prymnesium parvum</name>
    <name type="common">Toxic golden alga</name>
    <dbReference type="NCBI Taxonomy" id="97485"/>
    <lineage>
        <taxon>Eukaryota</taxon>
        <taxon>Haptista</taxon>
        <taxon>Haptophyta</taxon>
        <taxon>Prymnesiophyceae</taxon>
        <taxon>Prymnesiales</taxon>
        <taxon>Prymnesiaceae</taxon>
        <taxon>Prymnesium</taxon>
    </lineage>
</organism>
<reference evidence="1 2" key="1">
    <citation type="journal article" date="2024" name="Science">
        <title>Giant polyketide synthase enzymes in the biosynthesis of giant marine polyether toxins.</title>
        <authorList>
            <person name="Fallon T.R."/>
            <person name="Shende V.V."/>
            <person name="Wierzbicki I.H."/>
            <person name="Pendleton A.L."/>
            <person name="Watervoot N.F."/>
            <person name="Auber R.P."/>
            <person name="Gonzalez D.J."/>
            <person name="Wisecaver J.H."/>
            <person name="Moore B.S."/>
        </authorList>
    </citation>
    <scope>NUCLEOTIDE SEQUENCE [LARGE SCALE GENOMIC DNA]</scope>
    <source>
        <strain evidence="1 2">12B1</strain>
    </source>
</reference>
<sequence>MSAPHGAYILSQLGESLAHCTDCSHSPRPLHHPAAFCQLVATMLDCSGTPPSAYLELHGWGVVLLTGFRVIVAVLCEPSAAAARHARLVAMRILHAFGKLHHDHASELDAVRRGEVEASLHAYTFHSATAALHAEEHLTLEAFRPFVHSVMRPLLLERSPASSWLAPLLEVGCVLRALLLLPSRHVEEEQILLDAQPPRPRALTHSAGPHTPAVWRELLAMARRVVHAHAGLPHALADAPAAAAAFPSVALCDGCLHLAVLPVHTAPAGACLAAFYHAPCGGARRPTRRRGGARLLAKRAAAAHGVDGDGALPVVDPPAELRSALATSARAIAAAFPHSAAEMRALLASTHPSAAAGAQPLNDACTGPLGLSAEAAATTAPTAPYGAEAELPPPATPTKSPACEALPLKRETASPLILEIQTPRGAQHTKTGELLQDQSVLYGRPVSASLH</sequence>
<comment type="caution">
    <text evidence="1">The sequence shown here is derived from an EMBL/GenBank/DDBJ whole genome shotgun (WGS) entry which is preliminary data.</text>
</comment>
<proteinExistence type="predicted"/>
<evidence type="ECO:0000313" key="2">
    <source>
        <dbReference type="Proteomes" id="UP001515480"/>
    </source>
</evidence>
<dbReference type="Proteomes" id="UP001515480">
    <property type="component" value="Unassembled WGS sequence"/>
</dbReference>
<name>A0AB34KA03_PRYPA</name>
<evidence type="ECO:0000313" key="1">
    <source>
        <dbReference type="EMBL" id="KAL1530157.1"/>
    </source>
</evidence>